<evidence type="ECO:0000313" key="2">
    <source>
        <dbReference type="Proteomes" id="UP000616769"/>
    </source>
</evidence>
<reference evidence="1 2" key="1">
    <citation type="journal article" date="2015" name="Parasit. Vectors">
        <title>Draft genome of the scabies mite.</title>
        <authorList>
            <person name="Rider S.D.Jr."/>
            <person name="Morgan M.S."/>
            <person name="Arlian L.G."/>
        </authorList>
    </citation>
    <scope>NUCLEOTIDE SEQUENCE [LARGE SCALE GENOMIC DNA]</scope>
    <source>
        <strain evidence="1">Arlian Lab</strain>
    </source>
</reference>
<dbReference type="VEuPathDB" id="VectorBase:SSCA002827"/>
<dbReference type="AlphaFoldDB" id="A0A131ZWJ5"/>
<sequence>MKRANCRFDRIVEAAAADAVATAFVDADAQVSGLDCGIVAFNKPNDVKLLDDVEGIEDDVIGGKNPGNRLR</sequence>
<dbReference type="EMBL" id="JXLN01003289">
    <property type="protein sequence ID" value="KPM02899.1"/>
    <property type="molecule type" value="Genomic_DNA"/>
</dbReference>
<dbReference type="Proteomes" id="UP000616769">
    <property type="component" value="Unassembled WGS sequence"/>
</dbReference>
<comment type="caution">
    <text evidence="1">The sequence shown here is derived from an EMBL/GenBank/DDBJ whole genome shotgun (WGS) entry which is preliminary data.</text>
</comment>
<evidence type="ECO:0000313" key="1">
    <source>
        <dbReference type="EMBL" id="KPM02899.1"/>
    </source>
</evidence>
<organism evidence="1 2">
    <name type="scientific">Sarcoptes scabiei</name>
    <name type="common">Itch mite</name>
    <name type="synonym">Acarus scabiei</name>
    <dbReference type="NCBI Taxonomy" id="52283"/>
    <lineage>
        <taxon>Eukaryota</taxon>
        <taxon>Metazoa</taxon>
        <taxon>Ecdysozoa</taxon>
        <taxon>Arthropoda</taxon>
        <taxon>Chelicerata</taxon>
        <taxon>Arachnida</taxon>
        <taxon>Acari</taxon>
        <taxon>Acariformes</taxon>
        <taxon>Sarcoptiformes</taxon>
        <taxon>Astigmata</taxon>
        <taxon>Psoroptidia</taxon>
        <taxon>Sarcoptoidea</taxon>
        <taxon>Sarcoptidae</taxon>
        <taxon>Sarcoptinae</taxon>
        <taxon>Sarcoptes</taxon>
    </lineage>
</organism>
<protein>
    <submittedName>
        <fullName evidence="1">Uncharacterized protein</fullName>
    </submittedName>
</protein>
<accession>A0A131ZWJ5</accession>
<gene>
    <name evidence="1" type="ORF">QR98_0013250</name>
</gene>
<proteinExistence type="predicted"/>
<name>A0A131ZWJ5_SARSC</name>